<dbReference type="SMART" id="SM00257">
    <property type="entry name" value="LysM"/>
    <property type="match status" value="1"/>
</dbReference>
<feature type="region of interest" description="Disordered" evidence="5">
    <location>
        <begin position="291"/>
        <end position="311"/>
    </location>
</feature>
<dbReference type="GeneTree" id="ENSGT00940000167904"/>
<feature type="region of interest" description="Disordered" evidence="5">
    <location>
        <begin position="142"/>
        <end position="180"/>
    </location>
</feature>
<dbReference type="Ensembl" id="ENSCSAVT00000003270.1">
    <property type="protein sequence ID" value="ENSCSAVP00000003221.1"/>
    <property type="gene ID" value="ENSCSAVG00000001914.1"/>
</dbReference>
<dbReference type="InParanoid" id="H2YD23"/>
<evidence type="ECO:0000256" key="3">
    <source>
        <dbReference type="ARBA" id="ARBA00023128"/>
    </source>
</evidence>
<reference evidence="8" key="3">
    <citation type="submission" date="2025-09" db="UniProtKB">
        <authorList>
            <consortium name="Ensembl"/>
        </authorList>
    </citation>
    <scope>IDENTIFICATION</scope>
</reference>
<feature type="compositionally biased region" description="Polar residues" evidence="5">
    <location>
        <begin position="142"/>
        <end position="170"/>
    </location>
</feature>
<accession>H2YD23</accession>
<evidence type="ECO:0000313" key="9">
    <source>
        <dbReference type="Proteomes" id="UP000007875"/>
    </source>
</evidence>
<evidence type="ECO:0000256" key="5">
    <source>
        <dbReference type="SAM" id="MobiDB-lite"/>
    </source>
</evidence>
<reference evidence="8" key="2">
    <citation type="submission" date="2025-08" db="UniProtKB">
        <authorList>
            <consortium name="Ensembl"/>
        </authorList>
    </citation>
    <scope>IDENTIFICATION</scope>
</reference>
<evidence type="ECO:0000259" key="7">
    <source>
        <dbReference type="PROSITE" id="PS51886"/>
    </source>
</evidence>
<dbReference type="Pfam" id="PF01476">
    <property type="entry name" value="LysM"/>
    <property type="match status" value="1"/>
</dbReference>
<comment type="subcellular location">
    <subcellularLocation>
        <location evidence="1">Mitochondrion</location>
    </subcellularLocation>
</comment>
<dbReference type="GO" id="GO:0005739">
    <property type="term" value="C:mitochondrion"/>
    <property type="evidence" value="ECO:0007669"/>
    <property type="project" value="UniProtKB-SubCell"/>
</dbReference>
<dbReference type="eggNOG" id="KOG2372">
    <property type="taxonomic scope" value="Eukaryota"/>
</dbReference>
<dbReference type="GO" id="GO:0006979">
    <property type="term" value="P:response to oxidative stress"/>
    <property type="evidence" value="ECO:0007669"/>
    <property type="project" value="TreeGrafter"/>
</dbReference>
<dbReference type="InterPro" id="IPR036779">
    <property type="entry name" value="LysM_dom_sf"/>
</dbReference>
<reference evidence="9" key="1">
    <citation type="submission" date="2003-08" db="EMBL/GenBank/DDBJ databases">
        <authorList>
            <person name="Birren B."/>
            <person name="Nusbaum C."/>
            <person name="Abebe A."/>
            <person name="Abouelleil A."/>
            <person name="Adekoya E."/>
            <person name="Ait-zahra M."/>
            <person name="Allen N."/>
            <person name="Allen T."/>
            <person name="An P."/>
            <person name="Anderson M."/>
            <person name="Anderson S."/>
            <person name="Arachchi H."/>
            <person name="Armbruster J."/>
            <person name="Bachantsang P."/>
            <person name="Baldwin J."/>
            <person name="Barry A."/>
            <person name="Bayul T."/>
            <person name="Blitshsteyn B."/>
            <person name="Bloom T."/>
            <person name="Blye J."/>
            <person name="Boguslavskiy L."/>
            <person name="Borowsky M."/>
            <person name="Boukhgalter B."/>
            <person name="Brunache A."/>
            <person name="Butler J."/>
            <person name="Calixte N."/>
            <person name="Calvo S."/>
            <person name="Camarata J."/>
            <person name="Campo K."/>
            <person name="Chang J."/>
            <person name="Cheshatsang Y."/>
            <person name="Citroen M."/>
            <person name="Collymore A."/>
            <person name="Considine T."/>
            <person name="Cook A."/>
            <person name="Cooke P."/>
            <person name="Corum B."/>
            <person name="Cuomo C."/>
            <person name="David R."/>
            <person name="Dawoe T."/>
            <person name="Degray S."/>
            <person name="Dodge S."/>
            <person name="Dooley K."/>
            <person name="Dorje P."/>
            <person name="Dorjee K."/>
            <person name="Dorris L."/>
            <person name="Duffey N."/>
            <person name="Dupes A."/>
            <person name="Elkins T."/>
            <person name="Engels R."/>
            <person name="Erickson J."/>
            <person name="Farina A."/>
            <person name="Faro S."/>
            <person name="Ferreira P."/>
            <person name="Fischer H."/>
            <person name="Fitzgerald M."/>
            <person name="Foley K."/>
            <person name="Gage D."/>
            <person name="Galagan J."/>
            <person name="Gearin G."/>
            <person name="Gnerre S."/>
            <person name="Gnirke A."/>
            <person name="Goyette A."/>
            <person name="Graham J."/>
            <person name="Grandbois E."/>
            <person name="Gyaltsen K."/>
            <person name="Hafez N."/>
            <person name="Hagopian D."/>
            <person name="Hagos B."/>
            <person name="Hall J."/>
            <person name="Hatcher B."/>
            <person name="Heller A."/>
            <person name="Higgins H."/>
            <person name="Honan T."/>
            <person name="Horn A."/>
            <person name="Houde N."/>
            <person name="Hughes L."/>
            <person name="Hulme W."/>
            <person name="Husby E."/>
            <person name="Iliev I."/>
            <person name="Jaffe D."/>
            <person name="Jones C."/>
            <person name="Kamal M."/>
            <person name="Kamat A."/>
            <person name="Kamvysselis M."/>
            <person name="Karlsson E."/>
            <person name="Kells C."/>
            <person name="Kieu A."/>
            <person name="Kisner P."/>
            <person name="Kodira C."/>
            <person name="Kulbokas E."/>
            <person name="Labutti K."/>
            <person name="Lama D."/>
            <person name="Landers T."/>
            <person name="Leger J."/>
            <person name="Levine S."/>
            <person name="Lewis D."/>
            <person name="Lewis T."/>
            <person name="Lindblad-toh K."/>
            <person name="Liu X."/>
            <person name="Lokyitsang T."/>
            <person name="Lokyitsang Y."/>
            <person name="Lucien O."/>
            <person name="Lui A."/>
            <person name="Ma L.J."/>
            <person name="Mabbitt R."/>
            <person name="Macdonald J."/>
            <person name="Maclean C."/>
            <person name="Major J."/>
            <person name="Manning J."/>
            <person name="Marabella R."/>
            <person name="Maru K."/>
            <person name="Matthews C."/>
            <person name="Mauceli E."/>
            <person name="Mccarthy M."/>
            <person name="Mcdonough S."/>
            <person name="Mcghee T."/>
            <person name="Meldrim J."/>
            <person name="Meneus L."/>
            <person name="Mesirov J."/>
            <person name="Mihalev A."/>
            <person name="Mihova T."/>
            <person name="Mikkelsen T."/>
            <person name="Mlenga V."/>
            <person name="Moru K."/>
            <person name="Mozes J."/>
            <person name="Mulrain L."/>
            <person name="Munson G."/>
            <person name="Naylor J."/>
            <person name="Newes C."/>
            <person name="Nguyen C."/>
            <person name="Nguyen N."/>
            <person name="Nguyen T."/>
            <person name="Nicol R."/>
            <person name="Nielsen C."/>
            <person name="Nizzari M."/>
            <person name="Norbu C."/>
            <person name="Norbu N."/>
            <person name="O'donnell P."/>
            <person name="Okoawo O."/>
            <person name="O'leary S."/>
            <person name="Omotosho B."/>
            <person name="O'neill K."/>
            <person name="Osman S."/>
            <person name="Parker S."/>
            <person name="Perrin D."/>
            <person name="Phunkhang P."/>
            <person name="Piqani B."/>
            <person name="Purcell S."/>
            <person name="Rachupka T."/>
            <person name="Ramasamy U."/>
            <person name="Rameau R."/>
            <person name="Ray V."/>
            <person name="Raymond C."/>
            <person name="Retta R."/>
            <person name="Richardson S."/>
            <person name="Rise C."/>
            <person name="Rodriguez J."/>
            <person name="Rogers J."/>
            <person name="Rogov P."/>
            <person name="Rutman M."/>
            <person name="Schupbach R."/>
            <person name="Seaman C."/>
            <person name="Settipalli S."/>
            <person name="Sharpe T."/>
            <person name="Sheridan J."/>
            <person name="Sherpa N."/>
            <person name="Shi J."/>
            <person name="Smirnov S."/>
            <person name="Smith C."/>
            <person name="Sougnez C."/>
            <person name="Spencer B."/>
            <person name="Stalker J."/>
            <person name="Stange-thomann N."/>
            <person name="Stavropoulos S."/>
            <person name="Stetson K."/>
            <person name="Stone C."/>
            <person name="Stone S."/>
            <person name="Stubbs M."/>
            <person name="Talamas J."/>
            <person name="Tchuinga P."/>
            <person name="Tenzing P."/>
            <person name="Tesfaye S."/>
            <person name="Theodore J."/>
            <person name="Thoulutsang Y."/>
            <person name="Topham K."/>
            <person name="Towey S."/>
            <person name="Tsamla T."/>
            <person name="Tsomo N."/>
            <person name="Vallee D."/>
            <person name="Vassiliev H."/>
            <person name="Venkataraman V."/>
            <person name="Vinson J."/>
            <person name="Vo A."/>
            <person name="Wade C."/>
            <person name="Wang S."/>
            <person name="Wangchuk T."/>
            <person name="Wangdi T."/>
            <person name="Whittaker C."/>
            <person name="Wilkinson J."/>
            <person name="Wu Y."/>
            <person name="Wyman D."/>
            <person name="Yadav S."/>
            <person name="Yang S."/>
            <person name="Yang X."/>
            <person name="Yeager S."/>
            <person name="Yee E."/>
            <person name="Young G."/>
            <person name="Zainoun J."/>
            <person name="Zembeck L."/>
            <person name="Zimmer A."/>
            <person name="Zody M."/>
            <person name="Lander E."/>
        </authorList>
    </citation>
    <scope>NUCLEOTIDE SEQUENCE [LARGE SCALE GENOMIC DNA]</scope>
</reference>
<dbReference type="InterPro" id="IPR006571">
    <property type="entry name" value="TLDc_dom"/>
</dbReference>
<dbReference type="InterPro" id="IPR018392">
    <property type="entry name" value="LysM"/>
</dbReference>
<evidence type="ECO:0000259" key="6">
    <source>
        <dbReference type="PROSITE" id="PS51782"/>
    </source>
</evidence>
<feature type="compositionally biased region" description="Polar residues" evidence="5">
    <location>
        <begin position="291"/>
        <end position="307"/>
    </location>
</feature>
<dbReference type="HOGENOM" id="CLU_424077_0_0_1"/>
<dbReference type="SMART" id="SM00584">
    <property type="entry name" value="TLDc"/>
    <property type="match status" value="1"/>
</dbReference>
<dbReference type="PANTHER" id="PTHR23354:SF62">
    <property type="entry name" value="MUSTARD, ISOFORM V"/>
    <property type="match status" value="1"/>
</dbReference>
<dbReference type="CDD" id="cd00118">
    <property type="entry name" value="LysM"/>
    <property type="match status" value="1"/>
</dbReference>
<evidence type="ECO:0000256" key="4">
    <source>
        <dbReference type="ARBA" id="ARBA00040604"/>
    </source>
</evidence>
<dbReference type="FunCoup" id="H2YD23">
    <property type="interactions" value="93"/>
</dbReference>
<dbReference type="Pfam" id="PF07534">
    <property type="entry name" value="TLD"/>
    <property type="match status" value="1"/>
</dbReference>
<evidence type="ECO:0000313" key="8">
    <source>
        <dbReference type="Ensembl" id="ENSCSAVP00000003221.1"/>
    </source>
</evidence>
<evidence type="ECO:0000256" key="2">
    <source>
        <dbReference type="ARBA" id="ARBA00009540"/>
    </source>
</evidence>
<dbReference type="AlphaFoldDB" id="H2YD23"/>
<evidence type="ECO:0000256" key="1">
    <source>
        <dbReference type="ARBA" id="ARBA00004173"/>
    </source>
</evidence>
<dbReference type="PROSITE" id="PS51886">
    <property type="entry name" value="TLDC"/>
    <property type="match status" value="1"/>
</dbReference>
<dbReference type="PROSITE" id="PS51782">
    <property type="entry name" value="LYSM"/>
    <property type="match status" value="1"/>
</dbReference>
<dbReference type="STRING" id="51511.ENSCSAVP00000003221"/>
<organism evidence="8 9">
    <name type="scientific">Ciona savignyi</name>
    <name type="common">Pacific transparent sea squirt</name>
    <dbReference type="NCBI Taxonomy" id="51511"/>
    <lineage>
        <taxon>Eukaryota</taxon>
        <taxon>Metazoa</taxon>
        <taxon>Chordata</taxon>
        <taxon>Tunicata</taxon>
        <taxon>Ascidiacea</taxon>
        <taxon>Phlebobranchia</taxon>
        <taxon>Cionidae</taxon>
        <taxon>Ciona</taxon>
    </lineage>
</organism>
<dbReference type="PANTHER" id="PTHR23354">
    <property type="entry name" value="NUCLEOLAR PROTEIN 7/ESTROGEN RECEPTOR COACTIVATOR-RELATED"/>
    <property type="match status" value="1"/>
</dbReference>
<comment type="similarity">
    <text evidence="2">Belongs to the OXR1 family.</text>
</comment>
<protein>
    <recommendedName>
        <fullName evidence="4">Oxidation resistance protein 1</fullName>
    </recommendedName>
</protein>
<dbReference type="Gene3D" id="3.10.350.10">
    <property type="entry name" value="LysM domain"/>
    <property type="match status" value="1"/>
</dbReference>
<name>H2YD23_CIOSA</name>
<feature type="region of interest" description="Disordered" evidence="5">
    <location>
        <begin position="1"/>
        <end position="22"/>
    </location>
</feature>
<keyword evidence="9" id="KW-1185">Reference proteome</keyword>
<dbReference type="Proteomes" id="UP000007875">
    <property type="component" value="Unassembled WGS sequence"/>
</dbReference>
<dbReference type="SUPFAM" id="SSF54106">
    <property type="entry name" value="LysM domain"/>
    <property type="match status" value="1"/>
</dbReference>
<proteinExistence type="inferred from homology"/>
<feature type="domain" description="LysM" evidence="6">
    <location>
        <begin position="19"/>
        <end position="62"/>
    </location>
</feature>
<dbReference type="GO" id="GO:0005634">
    <property type="term" value="C:nucleus"/>
    <property type="evidence" value="ECO:0007669"/>
    <property type="project" value="TreeGrafter"/>
</dbReference>
<keyword evidence="3" id="KW-0496">Mitochondrion</keyword>
<sequence length="680" mass="75772">MFCSAQNTERKPNQPVGTTQYNVGSRDTLRSIAVNFNTTPSNLMKLNKMSSSYIFPDQVIFVPETNILKETAEKVRPTSGSSFDGDFSFLAPLSASPPSPEISFNKSNQFQDLLVVSVQDSLKDANCNSKLLTKFAPVAKQPENNSEIPTTPTIMRGTSQTSEDGHNQSGTRKRVISNESDSDKFEENFIKTTVRYITSSQETVEGTLLVTPTNIMFDPDRNDPLAIKHGCEKFGIMCNLTLVTSVSMFSDKGCMVTSHSTQSTASKDAKSDTLPPQDVTLLAEDPDAIVTTSSNQEPPKSPSNQSDSSERITRADLKLKEEFPFLDSIVKSVGDFFSEEDLDSTMKPPAQQVERMYLCVRSDVPMMKTFSTHSELDAGNSHMTSSKTNDQSKETWFQTHRDRSDQLLAFFMQWNPDPYALDFAEQNGFVVMDPLTEFELNDKTKCDLISKEDRGRTSTNTSLEFIEDFFSDSRIEKEWEIVSVDEARRRSTLGAIELANDDTSLMPDLLDSSNLLNDDTLLELCRHIPARTIGCPWKLLYSTFEHGISLRTLYRKVASKYNDDTPVVLIVQDSGGQIFGAFCSNQPHVSEHFYGTGETFLFTLEPNITIFPWSGENNFFVKGNLDSLAIGGGDGSSGLWLDGDLCHGSSHTCLTFQNDPLASSEDFFIQNVEVWGFDNN</sequence>
<dbReference type="OMA" id="VHEVELW"/>
<feature type="domain" description="TLDc" evidence="7">
    <location>
        <begin position="514"/>
        <end position="678"/>
    </location>
</feature>